<dbReference type="EMBL" id="JAAIIH010000001">
    <property type="protein sequence ID" value="NMM99718.1"/>
    <property type="molecule type" value="Genomic_DNA"/>
</dbReference>
<dbReference type="SFLD" id="SFLDS00003">
    <property type="entry name" value="Haloacid_Dehalogenase"/>
    <property type="match status" value="1"/>
</dbReference>
<evidence type="ECO:0000313" key="1">
    <source>
        <dbReference type="EMBL" id="NMM99718.1"/>
    </source>
</evidence>
<accession>A0A7Y0F0Q0</accession>
<comment type="caution">
    <text evidence="1">The sequence shown here is derived from an EMBL/GenBank/DDBJ whole genome shotgun (WGS) entry which is preliminary data.</text>
</comment>
<protein>
    <submittedName>
        <fullName evidence="1">Haloacid dehalogenase</fullName>
    </submittedName>
</protein>
<dbReference type="Gene3D" id="1.10.150.240">
    <property type="entry name" value="Putative phosphatase, domain 2"/>
    <property type="match status" value="1"/>
</dbReference>
<sequence length="249" mass="27840">MRDVRERNHHMAQHPRNVVLLDLDGTLTKSDQGIIQSVVKTFEALGRPVPDDAELHRFIGPAISESLQRNHVPDDELDHAIAIYRSYYADKAVFDDPNNPGEKVPGRFVNVVFPGIPEQLTKLRADGYFLALASCKPEYQCHPICERFHLTPLLDGIYGASTDSSRLDKDQVIRYCFESIGFDSAAGDRALMIGDRYTDIDGARACGVDTIGCRWGYAPAGEMEEHGAYRIIERVDEIEPAVNAYFAAR</sequence>
<dbReference type="InterPro" id="IPR050155">
    <property type="entry name" value="HAD-like_hydrolase_sf"/>
</dbReference>
<dbReference type="PANTHER" id="PTHR43434">
    <property type="entry name" value="PHOSPHOGLYCOLATE PHOSPHATASE"/>
    <property type="match status" value="1"/>
</dbReference>
<dbReference type="Gene3D" id="3.40.50.1000">
    <property type="entry name" value="HAD superfamily/HAD-like"/>
    <property type="match status" value="1"/>
</dbReference>
<proteinExistence type="predicted"/>
<gene>
    <name evidence="1" type="ORF">G1C96_0296</name>
</gene>
<organism evidence="1 2">
    <name type="scientific">Bifidobacterium moraviense</name>
    <dbReference type="NCBI Taxonomy" id="2675323"/>
    <lineage>
        <taxon>Bacteria</taxon>
        <taxon>Bacillati</taxon>
        <taxon>Actinomycetota</taxon>
        <taxon>Actinomycetes</taxon>
        <taxon>Bifidobacteriales</taxon>
        <taxon>Bifidobacteriaceae</taxon>
        <taxon>Bifidobacterium</taxon>
    </lineage>
</organism>
<keyword evidence="2" id="KW-1185">Reference proteome</keyword>
<evidence type="ECO:0000313" key="2">
    <source>
        <dbReference type="Proteomes" id="UP000588277"/>
    </source>
</evidence>
<name>A0A7Y0F0Q0_9BIFI</name>
<dbReference type="SUPFAM" id="SSF56784">
    <property type="entry name" value="HAD-like"/>
    <property type="match status" value="1"/>
</dbReference>
<dbReference type="InterPro" id="IPR023198">
    <property type="entry name" value="PGP-like_dom2"/>
</dbReference>
<dbReference type="SFLD" id="SFLDG01129">
    <property type="entry name" value="C1.5:_HAD__Beta-PGM__Phosphata"/>
    <property type="match status" value="1"/>
</dbReference>
<dbReference type="InterPro" id="IPR023214">
    <property type="entry name" value="HAD_sf"/>
</dbReference>
<dbReference type="GO" id="GO:0004713">
    <property type="term" value="F:protein tyrosine kinase activity"/>
    <property type="evidence" value="ECO:0007669"/>
    <property type="project" value="TreeGrafter"/>
</dbReference>
<dbReference type="InterPro" id="IPR041492">
    <property type="entry name" value="HAD_2"/>
</dbReference>
<dbReference type="Proteomes" id="UP000588277">
    <property type="component" value="Unassembled WGS sequence"/>
</dbReference>
<dbReference type="Pfam" id="PF13419">
    <property type="entry name" value="HAD_2"/>
    <property type="match status" value="1"/>
</dbReference>
<dbReference type="PANTHER" id="PTHR43434:SF20">
    <property type="entry name" value="5'-NUCLEOTIDASE"/>
    <property type="match status" value="1"/>
</dbReference>
<dbReference type="GO" id="GO:0005829">
    <property type="term" value="C:cytosol"/>
    <property type="evidence" value="ECO:0007669"/>
    <property type="project" value="TreeGrafter"/>
</dbReference>
<dbReference type="InterPro" id="IPR036412">
    <property type="entry name" value="HAD-like_sf"/>
</dbReference>
<dbReference type="AlphaFoldDB" id="A0A7Y0F0Q0"/>
<reference evidence="1 2" key="1">
    <citation type="submission" date="2020-02" db="EMBL/GenBank/DDBJ databases">
        <title>Characterization of phylogenetic diversity of novel bifidobacterial species isolated in Czech ZOOs.</title>
        <authorList>
            <person name="Lugli G.A."/>
            <person name="Vera N.B."/>
            <person name="Ventura M."/>
        </authorList>
    </citation>
    <scope>NUCLEOTIDE SEQUENCE [LARGE SCALE GENOMIC DNA]</scope>
    <source>
        <strain evidence="1 2">DSM 109958</strain>
    </source>
</reference>